<organism evidence="3 4">
    <name type="scientific">Nitrogeniibacter mangrovi</name>
    <dbReference type="NCBI Taxonomy" id="2016596"/>
    <lineage>
        <taxon>Bacteria</taxon>
        <taxon>Pseudomonadati</taxon>
        <taxon>Pseudomonadota</taxon>
        <taxon>Betaproteobacteria</taxon>
        <taxon>Rhodocyclales</taxon>
        <taxon>Zoogloeaceae</taxon>
        <taxon>Nitrogeniibacter</taxon>
    </lineage>
</organism>
<accession>A0A6C1B7V1</accession>
<dbReference type="AlphaFoldDB" id="A0A6C1B7V1"/>
<dbReference type="PANTHER" id="PTHR39569:SF1">
    <property type="entry name" value="INORGANIC TRIPHOSPHATASE"/>
    <property type="match status" value="1"/>
</dbReference>
<dbReference type="GO" id="GO:0046872">
    <property type="term" value="F:metal ion binding"/>
    <property type="evidence" value="ECO:0007669"/>
    <property type="project" value="TreeGrafter"/>
</dbReference>
<dbReference type="GO" id="GO:0050355">
    <property type="term" value="F:inorganic triphosphate phosphatase activity"/>
    <property type="evidence" value="ECO:0007669"/>
    <property type="project" value="InterPro"/>
</dbReference>
<feature type="domain" description="CHAD" evidence="2">
    <location>
        <begin position="216"/>
        <end position="499"/>
    </location>
</feature>
<dbReference type="InterPro" id="IPR038186">
    <property type="entry name" value="CHAD_dom_sf"/>
</dbReference>
<dbReference type="PANTHER" id="PTHR39569">
    <property type="entry name" value="INORGANIC TRIPHOSPHATASE"/>
    <property type="match status" value="1"/>
</dbReference>
<dbReference type="Gene3D" id="2.40.320.10">
    <property type="entry name" value="Hypothetical Protein Pfu-838710-001"/>
    <property type="match status" value="1"/>
</dbReference>
<dbReference type="Proteomes" id="UP000501991">
    <property type="component" value="Chromosome"/>
</dbReference>
<dbReference type="Gene3D" id="1.40.20.10">
    <property type="entry name" value="CHAD domain"/>
    <property type="match status" value="1"/>
</dbReference>
<dbReference type="InterPro" id="IPR007899">
    <property type="entry name" value="CHAD_dom"/>
</dbReference>
<dbReference type="SMART" id="SM01118">
    <property type="entry name" value="CYTH"/>
    <property type="match status" value="1"/>
</dbReference>
<dbReference type="KEGG" id="azq:G3580_12165"/>
<dbReference type="PROSITE" id="PS51708">
    <property type="entry name" value="CHAD"/>
    <property type="match status" value="1"/>
</dbReference>
<dbReference type="PROSITE" id="PS51707">
    <property type="entry name" value="CYTH"/>
    <property type="match status" value="1"/>
</dbReference>
<feature type="domain" description="CYTH" evidence="1">
    <location>
        <begin position="2"/>
        <end position="201"/>
    </location>
</feature>
<dbReference type="SUPFAM" id="SSF55154">
    <property type="entry name" value="CYTH-like phosphatases"/>
    <property type="match status" value="1"/>
</dbReference>
<keyword evidence="4" id="KW-1185">Reference proteome</keyword>
<dbReference type="Pfam" id="PF05235">
    <property type="entry name" value="CHAD"/>
    <property type="match status" value="1"/>
</dbReference>
<evidence type="ECO:0000313" key="3">
    <source>
        <dbReference type="EMBL" id="QID18324.1"/>
    </source>
</evidence>
<evidence type="ECO:0000313" key="4">
    <source>
        <dbReference type="Proteomes" id="UP000501991"/>
    </source>
</evidence>
<proteinExistence type="predicted"/>
<dbReference type="InterPro" id="IPR039013">
    <property type="entry name" value="YgiF"/>
</dbReference>
<dbReference type="Pfam" id="PF01928">
    <property type="entry name" value="CYTH"/>
    <property type="match status" value="1"/>
</dbReference>
<dbReference type="InterPro" id="IPR023577">
    <property type="entry name" value="CYTH_domain"/>
</dbReference>
<dbReference type="EMBL" id="CP048836">
    <property type="protein sequence ID" value="QID18324.1"/>
    <property type="molecule type" value="Genomic_DNA"/>
</dbReference>
<gene>
    <name evidence="3" type="ORF">G3580_12165</name>
</gene>
<dbReference type="RefSeq" id="WP_173765868.1">
    <property type="nucleotide sequence ID" value="NZ_CP048836.1"/>
</dbReference>
<name>A0A6C1B7V1_9RHOO</name>
<protein>
    <submittedName>
        <fullName evidence="3">CHAD domain-containing protein</fullName>
    </submittedName>
</protein>
<dbReference type="SMART" id="SM00880">
    <property type="entry name" value="CHAD"/>
    <property type="match status" value="1"/>
</dbReference>
<sequence>MSKEIELKLALPKAALAALRRHDLVARSEKIGNAATLTNTYYDTPQLSLRARRIALRTRKQGRRWLQTVKCAAPSVGGLSARPEWEQDFLGAFDFSAIDDTGTAQELEAVADRLVPVFTTNFRRETYRLTPAEGVEILLMLDQGRIAAEGREEPICEAELELVSGNADDLFAVACALAEHVQLMPSDRSKAQRGYALFTATPAEAARADKSRIEPGQSPLEAFRTLAHDCLRQWQANAAAAIDGDDPEYVHQMRVALRRLRSLVRLFRPALPESFVDHWSDVLRDTASEMGDARDFDVMLAEILDVAEPAPLMPATLLDGLREQALSAREAARRDARERLTHSSQGLRILRFARELNALGSNALDASADLTAFARLQMDALRKRSRKRFALAQGPDPDHIHELRVALKQVRYGAEFFQPLFAGDTMKPFLGALRRAQEQLGYLNDVEIARGRMLGWVETHPELAAPTHFVLGWHAPRCARIRRRILLEVEPLLWGKSAWKRPRKSP</sequence>
<dbReference type="InterPro" id="IPR033469">
    <property type="entry name" value="CYTH-like_dom_sf"/>
</dbReference>
<dbReference type="CDD" id="cd07756">
    <property type="entry name" value="CYTH-like_Pase_CHAD"/>
    <property type="match status" value="1"/>
</dbReference>
<evidence type="ECO:0000259" key="2">
    <source>
        <dbReference type="PROSITE" id="PS51708"/>
    </source>
</evidence>
<evidence type="ECO:0000259" key="1">
    <source>
        <dbReference type="PROSITE" id="PS51707"/>
    </source>
</evidence>
<reference evidence="3 4" key="1">
    <citation type="submission" date="2020-02" db="EMBL/GenBank/DDBJ databases">
        <title>Nitrogenibacter mangrovi gen. nov., sp. nov. isolated from mangrove sediment, a denitrifying betaproteobacterium.</title>
        <authorList>
            <person name="Liao H."/>
            <person name="Tian Y."/>
        </authorList>
    </citation>
    <scope>NUCLEOTIDE SEQUENCE [LARGE SCALE GENOMIC DNA]</scope>
    <source>
        <strain evidence="3 4">M9-3-2</strain>
    </source>
</reference>